<dbReference type="EMBL" id="JAASQJ010000003">
    <property type="protein sequence ID" value="NIJ54590.1"/>
    <property type="molecule type" value="Genomic_DNA"/>
</dbReference>
<dbReference type="InterPro" id="IPR011051">
    <property type="entry name" value="RmlC_Cupin_sf"/>
</dbReference>
<accession>A0ABX0USF7</accession>
<dbReference type="InterPro" id="IPR013096">
    <property type="entry name" value="Cupin_2"/>
</dbReference>
<dbReference type="Pfam" id="PF07883">
    <property type="entry name" value="Cupin_2"/>
    <property type="match status" value="1"/>
</dbReference>
<feature type="region of interest" description="Disordered" evidence="1">
    <location>
        <begin position="1"/>
        <end position="21"/>
    </location>
</feature>
<dbReference type="GO" id="GO:0008127">
    <property type="term" value="F:quercetin 2,3-dioxygenase activity"/>
    <property type="evidence" value="ECO:0007669"/>
    <property type="project" value="UniProtKB-EC"/>
</dbReference>
<evidence type="ECO:0000313" key="4">
    <source>
        <dbReference type="Proteomes" id="UP001179181"/>
    </source>
</evidence>
<evidence type="ECO:0000259" key="2">
    <source>
        <dbReference type="Pfam" id="PF07883"/>
    </source>
</evidence>
<sequence>MVSTVALTTVGTSSHSQTTSKAPEKGFLIKAGETRFGERTPFRVVNANDLKVSSKDTAGSVSVFEYVGKEKMGPPLHIHFNQDEIFYVVEGEYLFQVGSEKMMVKVGDTIFGPRNVPHTWIQMSDTGKLVYLVQPSGTMEQFFSELNQLKGPPSEDQIQKIHMEHGMKVLGPPLSLK</sequence>
<protein>
    <submittedName>
        <fullName evidence="3">Quercetin 2,3-dioxygenase</fullName>
        <ecNumber evidence="3">1.13.11.24</ecNumber>
    </submittedName>
</protein>
<organism evidence="3 4">
    <name type="scientific">Dyadobacter arcticus</name>
    <dbReference type="NCBI Taxonomy" id="1078754"/>
    <lineage>
        <taxon>Bacteria</taxon>
        <taxon>Pseudomonadati</taxon>
        <taxon>Bacteroidota</taxon>
        <taxon>Cytophagia</taxon>
        <taxon>Cytophagales</taxon>
        <taxon>Spirosomataceae</taxon>
        <taxon>Dyadobacter</taxon>
    </lineage>
</organism>
<dbReference type="InterPro" id="IPR014710">
    <property type="entry name" value="RmlC-like_jellyroll"/>
</dbReference>
<keyword evidence="3" id="KW-0560">Oxidoreductase</keyword>
<reference evidence="3 4" key="1">
    <citation type="submission" date="2020-03" db="EMBL/GenBank/DDBJ databases">
        <title>Genomic Encyclopedia of Type Strains, Phase IV (KMG-IV): sequencing the most valuable type-strain genomes for metagenomic binning, comparative biology and taxonomic classification.</title>
        <authorList>
            <person name="Goeker M."/>
        </authorList>
    </citation>
    <scope>NUCLEOTIDE SEQUENCE [LARGE SCALE GENOMIC DNA]</scope>
    <source>
        <strain evidence="3 4">DSM 102865</strain>
    </source>
</reference>
<proteinExistence type="predicted"/>
<name>A0ABX0USF7_9BACT</name>
<dbReference type="Gene3D" id="2.60.120.10">
    <property type="entry name" value="Jelly Rolls"/>
    <property type="match status" value="1"/>
</dbReference>
<keyword evidence="4" id="KW-1185">Reference proteome</keyword>
<dbReference type="InterPro" id="IPR053146">
    <property type="entry name" value="QDO-like"/>
</dbReference>
<dbReference type="EC" id="1.13.11.24" evidence="3"/>
<dbReference type="Proteomes" id="UP001179181">
    <property type="component" value="Unassembled WGS sequence"/>
</dbReference>
<dbReference type="RefSeq" id="WP_229211952.1">
    <property type="nucleotide sequence ID" value="NZ_JAASQJ010000003.1"/>
</dbReference>
<evidence type="ECO:0000313" key="3">
    <source>
        <dbReference type="EMBL" id="NIJ54590.1"/>
    </source>
</evidence>
<dbReference type="PANTHER" id="PTHR36440:SF1">
    <property type="entry name" value="PUTATIVE (AFU_ORTHOLOGUE AFUA_8G07350)-RELATED"/>
    <property type="match status" value="1"/>
</dbReference>
<dbReference type="PANTHER" id="PTHR36440">
    <property type="entry name" value="PUTATIVE (AFU_ORTHOLOGUE AFUA_8G07350)-RELATED"/>
    <property type="match status" value="1"/>
</dbReference>
<feature type="domain" description="Cupin type-2" evidence="2">
    <location>
        <begin position="73"/>
        <end position="132"/>
    </location>
</feature>
<evidence type="ECO:0000256" key="1">
    <source>
        <dbReference type="SAM" id="MobiDB-lite"/>
    </source>
</evidence>
<comment type="caution">
    <text evidence="3">The sequence shown here is derived from an EMBL/GenBank/DDBJ whole genome shotgun (WGS) entry which is preliminary data.</text>
</comment>
<gene>
    <name evidence="3" type="ORF">FHS68_003772</name>
</gene>
<dbReference type="SUPFAM" id="SSF51182">
    <property type="entry name" value="RmlC-like cupins"/>
    <property type="match status" value="1"/>
</dbReference>